<dbReference type="EMBL" id="FO117623">
    <property type="protein sequence ID" value="CCG02983.1"/>
    <property type="molecule type" value="Genomic_DNA"/>
</dbReference>
<evidence type="ECO:0000313" key="2">
    <source>
        <dbReference type="Proteomes" id="UP000007517"/>
    </source>
</evidence>
<gene>
    <name evidence="1" type="ordered locus">BLASA_2072</name>
</gene>
<dbReference type="KEGG" id="bsd:BLASA_2072"/>
<name>H6RRY9_BLASD</name>
<proteinExistence type="predicted"/>
<reference evidence="2" key="2">
    <citation type="submission" date="2012-02" db="EMBL/GenBank/DDBJ databases">
        <title>Complete genome sequence of Blastococcus saxobsidens strain DD2.</title>
        <authorList>
            <person name="Genoscope."/>
        </authorList>
    </citation>
    <scope>NUCLEOTIDE SEQUENCE [LARGE SCALE GENOMIC DNA]</scope>
    <source>
        <strain evidence="2">DD2</strain>
    </source>
</reference>
<dbReference type="STRING" id="1146883.BLASA_2072"/>
<evidence type="ECO:0008006" key="3">
    <source>
        <dbReference type="Google" id="ProtNLM"/>
    </source>
</evidence>
<protein>
    <recommendedName>
        <fullName evidence="3">DUF4258 domain-containing protein</fullName>
    </recommendedName>
</protein>
<dbReference type="HOGENOM" id="CLU_2354196_0_0_11"/>
<reference evidence="1 2" key="1">
    <citation type="journal article" date="2012" name="J. Bacteriol.">
        <title>Genome Sequence of Blastococcus saxobsidens DD2, a Stone-Inhabiting Bacterium.</title>
        <authorList>
            <person name="Chouaia B."/>
            <person name="Crotti E."/>
            <person name="Brusetti L."/>
            <person name="Daffonchio D."/>
            <person name="Essoussi I."/>
            <person name="Nouioui I."/>
            <person name="Sbissi I."/>
            <person name="Ghodhbane-Gtari F."/>
            <person name="Gtari M."/>
            <person name="Vacherie B."/>
            <person name="Barbe V."/>
            <person name="Medigue C."/>
            <person name="Gury J."/>
            <person name="Pujic P."/>
            <person name="Normand P."/>
        </authorList>
    </citation>
    <scope>NUCLEOTIDE SEQUENCE [LARGE SCALE GENOMIC DNA]</scope>
    <source>
        <strain evidence="1 2">DD2</strain>
    </source>
</reference>
<sequence length="96" mass="10425">MTDPVVSDNTGGLEIRFTQSARKHRIGRTSARHVLAGTRPTPVTATSGADAWLYVGLDERGRELEIIAVEVQPADGGQHYLLVIHVMPTHLRGDSP</sequence>
<dbReference type="Proteomes" id="UP000007517">
    <property type="component" value="Chromosome"/>
</dbReference>
<accession>H6RRY9</accession>
<evidence type="ECO:0000313" key="1">
    <source>
        <dbReference type="EMBL" id="CCG02983.1"/>
    </source>
</evidence>
<keyword evidence="2" id="KW-1185">Reference proteome</keyword>
<dbReference type="AlphaFoldDB" id="H6RRY9"/>
<organism evidence="1 2">
    <name type="scientific">Blastococcus saxobsidens (strain DD2)</name>
    <dbReference type="NCBI Taxonomy" id="1146883"/>
    <lineage>
        <taxon>Bacteria</taxon>
        <taxon>Bacillati</taxon>
        <taxon>Actinomycetota</taxon>
        <taxon>Actinomycetes</taxon>
        <taxon>Geodermatophilales</taxon>
        <taxon>Geodermatophilaceae</taxon>
        <taxon>Blastococcus</taxon>
    </lineage>
</organism>